<proteinExistence type="predicted"/>
<accession>A0A4C1XM99</accession>
<evidence type="ECO:0000313" key="2">
    <source>
        <dbReference type="Proteomes" id="UP000299102"/>
    </source>
</evidence>
<keyword evidence="2" id="KW-1185">Reference proteome</keyword>
<protein>
    <submittedName>
        <fullName evidence="1">Uncharacterized protein</fullName>
    </submittedName>
</protein>
<gene>
    <name evidence="1" type="ORF">EVAR_41923_1</name>
</gene>
<comment type="caution">
    <text evidence="1">The sequence shown here is derived from an EMBL/GenBank/DDBJ whole genome shotgun (WGS) entry which is preliminary data.</text>
</comment>
<dbReference type="EMBL" id="BGZK01000867">
    <property type="protein sequence ID" value="GBP63335.1"/>
    <property type="molecule type" value="Genomic_DNA"/>
</dbReference>
<name>A0A4C1XM99_EUMVA</name>
<dbReference type="AlphaFoldDB" id="A0A4C1XM99"/>
<dbReference type="Proteomes" id="UP000299102">
    <property type="component" value="Unassembled WGS sequence"/>
</dbReference>
<organism evidence="1 2">
    <name type="scientific">Eumeta variegata</name>
    <name type="common">Bagworm moth</name>
    <name type="synonym">Eumeta japonica</name>
    <dbReference type="NCBI Taxonomy" id="151549"/>
    <lineage>
        <taxon>Eukaryota</taxon>
        <taxon>Metazoa</taxon>
        <taxon>Ecdysozoa</taxon>
        <taxon>Arthropoda</taxon>
        <taxon>Hexapoda</taxon>
        <taxon>Insecta</taxon>
        <taxon>Pterygota</taxon>
        <taxon>Neoptera</taxon>
        <taxon>Endopterygota</taxon>
        <taxon>Lepidoptera</taxon>
        <taxon>Glossata</taxon>
        <taxon>Ditrysia</taxon>
        <taxon>Tineoidea</taxon>
        <taxon>Psychidae</taxon>
        <taxon>Oiketicinae</taxon>
        <taxon>Eumeta</taxon>
    </lineage>
</organism>
<reference evidence="1 2" key="1">
    <citation type="journal article" date="2019" name="Commun. Biol.">
        <title>The bagworm genome reveals a unique fibroin gene that provides high tensile strength.</title>
        <authorList>
            <person name="Kono N."/>
            <person name="Nakamura H."/>
            <person name="Ohtoshi R."/>
            <person name="Tomita M."/>
            <person name="Numata K."/>
            <person name="Arakawa K."/>
        </authorList>
    </citation>
    <scope>NUCLEOTIDE SEQUENCE [LARGE SCALE GENOMIC DNA]</scope>
</reference>
<evidence type="ECO:0000313" key="1">
    <source>
        <dbReference type="EMBL" id="GBP63335.1"/>
    </source>
</evidence>
<sequence length="89" mass="10009">MFNLQPTLVHKFNQTLPVFVFLAFNYVHRLNVAHIKTKLHGAQGVRSNRSWWATASSISNPMVTSEINGSTCYRKHGGSEKLICQCACD</sequence>